<comment type="caution">
    <text evidence="1">The sequence shown here is derived from an EMBL/GenBank/DDBJ whole genome shotgun (WGS) entry which is preliminary data.</text>
</comment>
<accession>A0A645C8Y0</accession>
<reference evidence="1" key="1">
    <citation type="submission" date="2019-08" db="EMBL/GenBank/DDBJ databases">
        <authorList>
            <person name="Kucharzyk K."/>
            <person name="Murdoch R.W."/>
            <person name="Higgins S."/>
            <person name="Loffler F."/>
        </authorList>
    </citation>
    <scope>NUCLEOTIDE SEQUENCE</scope>
</reference>
<gene>
    <name evidence="1" type="ORF">SDC9_119819</name>
</gene>
<organism evidence="1">
    <name type="scientific">bioreactor metagenome</name>
    <dbReference type="NCBI Taxonomy" id="1076179"/>
    <lineage>
        <taxon>unclassified sequences</taxon>
        <taxon>metagenomes</taxon>
        <taxon>ecological metagenomes</taxon>
    </lineage>
</organism>
<sequence>MKRAVSAIAEAARFLTDSFKLGEMLILVIQFKWHSEGDFVLLTNRIRYVQ</sequence>
<name>A0A645C8Y0_9ZZZZ</name>
<dbReference type="AlphaFoldDB" id="A0A645C8Y0"/>
<evidence type="ECO:0000313" key="1">
    <source>
        <dbReference type="EMBL" id="MPM72843.1"/>
    </source>
</evidence>
<protein>
    <submittedName>
        <fullName evidence="1">Uncharacterized protein</fullName>
    </submittedName>
</protein>
<dbReference type="EMBL" id="VSSQ01024994">
    <property type="protein sequence ID" value="MPM72843.1"/>
    <property type="molecule type" value="Genomic_DNA"/>
</dbReference>
<proteinExistence type="predicted"/>